<dbReference type="Proteomes" id="UP000553948">
    <property type="component" value="Unassembled WGS sequence"/>
</dbReference>
<evidence type="ECO:0000313" key="2">
    <source>
        <dbReference type="EMBL" id="MBA6116799.1"/>
    </source>
</evidence>
<comment type="caution">
    <text evidence="2">The sequence shown here is derived from an EMBL/GenBank/DDBJ whole genome shotgun (WGS) entry which is preliminary data.</text>
</comment>
<name>A0A7W2QJR1_PSEPU</name>
<feature type="transmembrane region" description="Helical" evidence="1">
    <location>
        <begin position="15"/>
        <end position="36"/>
    </location>
</feature>
<proteinExistence type="predicted"/>
<keyword evidence="1" id="KW-1133">Transmembrane helix</keyword>
<evidence type="ECO:0000313" key="3">
    <source>
        <dbReference type="Proteomes" id="UP000553948"/>
    </source>
</evidence>
<accession>A0A7W2QJR1</accession>
<evidence type="ECO:0008006" key="4">
    <source>
        <dbReference type="Google" id="ProtNLM"/>
    </source>
</evidence>
<evidence type="ECO:0000256" key="1">
    <source>
        <dbReference type="SAM" id="Phobius"/>
    </source>
</evidence>
<organism evidence="2 3">
    <name type="scientific">Pseudomonas putida</name>
    <name type="common">Arthrobacter siderocapsulatus</name>
    <dbReference type="NCBI Taxonomy" id="303"/>
    <lineage>
        <taxon>Bacteria</taxon>
        <taxon>Pseudomonadati</taxon>
        <taxon>Pseudomonadota</taxon>
        <taxon>Gammaproteobacteria</taxon>
        <taxon>Pseudomonadales</taxon>
        <taxon>Pseudomonadaceae</taxon>
        <taxon>Pseudomonas</taxon>
    </lineage>
</organism>
<gene>
    <name evidence="2" type="ORF">H4C47_13770</name>
</gene>
<dbReference type="AlphaFoldDB" id="A0A7W2QJR1"/>
<feature type="transmembrane region" description="Helical" evidence="1">
    <location>
        <begin position="106"/>
        <end position="127"/>
    </location>
</feature>
<keyword evidence="1" id="KW-0472">Membrane</keyword>
<dbReference type="EMBL" id="JACGDG010000011">
    <property type="protein sequence ID" value="MBA6116799.1"/>
    <property type="molecule type" value="Genomic_DNA"/>
</dbReference>
<sequence length="180" mass="19505">MFATPLGFASLKFRLLAALTLLICSAVGIFSSYWLIAHVLPIYGQIWRQASAIEVPYMAFGLLMAPPVMLACVVASAFAICTGKKFAPPAKSGLAKFETGMMKTSVYALVVIAPSAAIATTLTLNALDYTTCPQLRKSGSAWQTYWVSHPGFCFVPDSYTENGWPCKMVDGKKLCLNMNE</sequence>
<dbReference type="RefSeq" id="WP_176516754.1">
    <property type="nucleotide sequence ID" value="NZ_JACGDG010000011.1"/>
</dbReference>
<reference evidence="2 3" key="1">
    <citation type="submission" date="2020-07" db="EMBL/GenBank/DDBJ databases">
        <title>Diversity of carbapenemase encoding genes among Pseudomonas putida group clinical isolates in a tertiary Brazilian hospital.</title>
        <authorList>
            <person name="Alberto-Lei F."/>
            <person name="Nodari C.S."/>
            <person name="Streling A.P."/>
            <person name="Paulino J.T."/>
            <person name="Bessa-Neto F.O."/>
            <person name="Cayo R."/>
            <person name="Gales A.C."/>
        </authorList>
    </citation>
    <scope>NUCLEOTIDE SEQUENCE [LARGE SCALE GENOMIC DNA]</scope>
    <source>
        <strain evidence="2 3">12464</strain>
    </source>
</reference>
<feature type="transmembrane region" description="Helical" evidence="1">
    <location>
        <begin position="57"/>
        <end position="80"/>
    </location>
</feature>
<protein>
    <recommendedName>
        <fullName evidence="4">Transmembrane protein</fullName>
    </recommendedName>
</protein>
<keyword evidence="1" id="KW-0812">Transmembrane</keyword>